<dbReference type="Proteomes" id="UP001165085">
    <property type="component" value="Unassembled WGS sequence"/>
</dbReference>
<comment type="caution">
    <text evidence="3">The sequence shown here is derived from an EMBL/GenBank/DDBJ whole genome shotgun (WGS) entry which is preliminary data.</text>
</comment>
<keyword evidence="1" id="KW-0472">Membrane</keyword>
<dbReference type="Pfam" id="PF10615">
    <property type="entry name" value="DUF2470"/>
    <property type="match status" value="1"/>
</dbReference>
<dbReference type="SUPFAM" id="SSF50475">
    <property type="entry name" value="FMN-binding split barrel"/>
    <property type="match status" value="1"/>
</dbReference>
<reference evidence="4" key="1">
    <citation type="journal article" date="2023" name="Commun. Biol.">
        <title>Genome analysis of Parmales, the sister group of diatoms, reveals the evolutionary specialization of diatoms from phago-mixotrophs to photoautotrophs.</title>
        <authorList>
            <person name="Ban H."/>
            <person name="Sato S."/>
            <person name="Yoshikawa S."/>
            <person name="Yamada K."/>
            <person name="Nakamura Y."/>
            <person name="Ichinomiya M."/>
            <person name="Sato N."/>
            <person name="Blanc-Mathieu R."/>
            <person name="Endo H."/>
            <person name="Kuwata A."/>
            <person name="Ogata H."/>
        </authorList>
    </citation>
    <scope>NUCLEOTIDE SEQUENCE [LARGE SCALE GENOMIC DNA]</scope>
    <source>
        <strain evidence="4">NIES 3701</strain>
    </source>
</reference>
<feature type="domain" description="DUF2470" evidence="2">
    <location>
        <begin position="14"/>
        <end position="87"/>
    </location>
</feature>
<dbReference type="AlphaFoldDB" id="A0A9W7F5B6"/>
<dbReference type="OrthoDB" id="200019at2759"/>
<keyword evidence="1" id="KW-0812">Transmembrane</keyword>
<dbReference type="InterPro" id="IPR037119">
    <property type="entry name" value="Haem_oxidase_HugZ-like_sf"/>
</dbReference>
<keyword evidence="4" id="KW-1185">Reference proteome</keyword>
<gene>
    <name evidence="3" type="ORF">TrST_g11539</name>
</gene>
<dbReference type="EMBL" id="BRXY01000580">
    <property type="protein sequence ID" value="GMI01414.1"/>
    <property type="molecule type" value="Genomic_DNA"/>
</dbReference>
<keyword evidence="1" id="KW-1133">Transmembrane helix</keyword>
<evidence type="ECO:0000313" key="3">
    <source>
        <dbReference type="EMBL" id="GMI01414.1"/>
    </source>
</evidence>
<dbReference type="Gene3D" id="3.20.180.10">
    <property type="entry name" value="PNP-oxidase-like"/>
    <property type="match status" value="1"/>
</dbReference>
<sequence length="142" mass="15887">MSSPPPSSSFSSSSARICKHMNEDHPSSVLSFALHYCKIPTATHATVIDVTEEGFVLSIEGIEEPKLAKFPENIEGVKDVRRMAVMMHEESFFSLGLMHRLRHGYYSSKYLKYKKYAIHVAAVTVGLGGITAVALFRRKRIK</sequence>
<evidence type="ECO:0000256" key="1">
    <source>
        <dbReference type="SAM" id="Phobius"/>
    </source>
</evidence>
<proteinExistence type="predicted"/>
<protein>
    <recommendedName>
        <fullName evidence="2">DUF2470 domain-containing protein</fullName>
    </recommendedName>
</protein>
<evidence type="ECO:0000259" key="2">
    <source>
        <dbReference type="Pfam" id="PF10615"/>
    </source>
</evidence>
<name>A0A9W7F5B6_9STRA</name>
<organism evidence="3 4">
    <name type="scientific">Triparma strigata</name>
    <dbReference type="NCBI Taxonomy" id="1606541"/>
    <lineage>
        <taxon>Eukaryota</taxon>
        <taxon>Sar</taxon>
        <taxon>Stramenopiles</taxon>
        <taxon>Ochrophyta</taxon>
        <taxon>Bolidophyceae</taxon>
        <taxon>Parmales</taxon>
        <taxon>Triparmaceae</taxon>
        <taxon>Triparma</taxon>
    </lineage>
</organism>
<feature type="transmembrane region" description="Helical" evidence="1">
    <location>
        <begin position="116"/>
        <end position="136"/>
    </location>
</feature>
<dbReference type="InterPro" id="IPR019595">
    <property type="entry name" value="DUF2470"/>
</dbReference>
<evidence type="ECO:0000313" key="4">
    <source>
        <dbReference type="Proteomes" id="UP001165085"/>
    </source>
</evidence>
<accession>A0A9W7F5B6</accession>